<evidence type="ECO:0000259" key="16">
    <source>
        <dbReference type="Pfam" id="PF02780"/>
    </source>
</evidence>
<evidence type="ECO:0000256" key="10">
    <source>
        <dbReference type="ARBA" id="ARBA00022842"/>
    </source>
</evidence>
<evidence type="ECO:0000256" key="8">
    <source>
        <dbReference type="ARBA" id="ARBA00022723"/>
    </source>
</evidence>
<dbReference type="NCBIfam" id="TIGR01280">
    <property type="entry name" value="xseB"/>
    <property type="match status" value="1"/>
</dbReference>
<evidence type="ECO:0000256" key="7">
    <source>
        <dbReference type="ARBA" id="ARBA00022722"/>
    </source>
</evidence>
<keyword evidence="7" id="KW-0540">Nuclease</keyword>
<dbReference type="InterPro" id="IPR008949">
    <property type="entry name" value="Isoprenoid_synthase_dom_sf"/>
</dbReference>
<comment type="caution">
    <text evidence="17">The sequence shown here is derived from an EMBL/GenBank/DDBJ whole genome shotgun (WGS) entry which is preliminary data.</text>
</comment>
<dbReference type="GO" id="GO:0005737">
    <property type="term" value="C:cytoplasm"/>
    <property type="evidence" value="ECO:0007669"/>
    <property type="project" value="UniProtKB-ARBA"/>
</dbReference>
<dbReference type="Gene3D" id="1.10.287.1040">
    <property type="entry name" value="Exonuclease VII, small subunit"/>
    <property type="match status" value="1"/>
</dbReference>
<comment type="subunit">
    <text evidence="4">Homodimer.</text>
</comment>
<feature type="region of interest" description="Disordered" evidence="14">
    <location>
        <begin position="1"/>
        <end position="22"/>
    </location>
</feature>
<dbReference type="NCBIfam" id="NF045485">
    <property type="entry name" value="FPPsyn"/>
    <property type="match status" value="1"/>
</dbReference>
<keyword evidence="10" id="KW-0460">Magnesium</keyword>
<dbReference type="Pfam" id="PF13292">
    <property type="entry name" value="DXP_synthase_N"/>
    <property type="match status" value="1"/>
</dbReference>
<dbReference type="Gene3D" id="3.40.50.920">
    <property type="match status" value="1"/>
</dbReference>
<protein>
    <submittedName>
        <fullName evidence="17">Dxs protein</fullName>
    </submittedName>
</protein>
<dbReference type="PANTHER" id="PTHR43322">
    <property type="entry name" value="1-D-DEOXYXYLULOSE 5-PHOSPHATE SYNTHASE-RELATED"/>
    <property type="match status" value="1"/>
</dbReference>
<dbReference type="FunFam" id="3.40.50.920:FF:000002">
    <property type="entry name" value="1-deoxy-D-xylulose-5-phosphate synthase"/>
    <property type="match status" value="1"/>
</dbReference>
<evidence type="ECO:0000256" key="13">
    <source>
        <dbReference type="ARBA" id="ARBA00023229"/>
    </source>
</evidence>
<dbReference type="GO" id="GO:0008661">
    <property type="term" value="F:1-deoxy-D-xylulose-5-phosphate synthase activity"/>
    <property type="evidence" value="ECO:0007669"/>
    <property type="project" value="InterPro"/>
</dbReference>
<keyword evidence="6" id="KW-0808">Transferase</keyword>
<gene>
    <name evidence="17" type="primary">dxs</name>
    <name evidence="17" type="ORF">SPIL2461_LOCUS8147</name>
</gene>
<dbReference type="GO" id="GO:0004659">
    <property type="term" value="F:prenyltransferase activity"/>
    <property type="evidence" value="ECO:0007669"/>
    <property type="project" value="InterPro"/>
</dbReference>
<dbReference type="Gene3D" id="1.10.600.10">
    <property type="entry name" value="Farnesyl Diphosphate Synthase"/>
    <property type="match status" value="1"/>
</dbReference>
<dbReference type="InterPro" id="IPR033749">
    <property type="entry name" value="Polyprenyl_synt_CS"/>
</dbReference>
<dbReference type="SUPFAM" id="SSF52518">
    <property type="entry name" value="Thiamin diphosphate-binding fold (THDP-binding)"/>
    <property type="match status" value="1"/>
</dbReference>
<dbReference type="Pfam" id="PF00348">
    <property type="entry name" value="polyprenyl_synt"/>
    <property type="match status" value="1"/>
</dbReference>
<dbReference type="InterPro" id="IPR023696">
    <property type="entry name" value="Ureohydrolase_dom_sf"/>
</dbReference>
<dbReference type="GO" id="GO:0009228">
    <property type="term" value="P:thiamine biosynthetic process"/>
    <property type="evidence" value="ECO:0007669"/>
    <property type="project" value="UniProtKB-KW"/>
</dbReference>
<dbReference type="FunFam" id="1.10.600.10:FF:000001">
    <property type="entry name" value="Geranylgeranyl diphosphate synthase"/>
    <property type="match status" value="1"/>
</dbReference>
<keyword evidence="18" id="KW-1185">Reference proteome</keyword>
<proteinExistence type="inferred from homology"/>
<sequence>MSTLLFSHPACEQHDPGPLHPENPGRLKAIMKTLDSPEFSGLLRREAPRAEHGQIARVHPDSFVHEVLAAIPDHGDRMLDADTIVSPGSGEAALRAAGAVVAAVDAVMAGEADNAFCAVRPPGHHAEPRQAMGFCLFNNVAVGALHAREVHRCHRVAVVDFDVHHGNGTQAMFWDDPDLFYASTHQFPFYPGTGRAQERGVANNIINVPLPPPAGSAEFRQAMRDCVIPAMTRFEPEFVFISAGFDAHADDPLASLNFVEEDYAWATQQLMELARSACGGRLVSVLEGGYDHAALASCAAAHVPNDIQAMSFEEALDALKQIVAKLEQGQGALDSAIEDYERGAALKRHCDQKLREAQAKIEKISLSADGTDALASQGETISALLDRMLPKTDGPRGRVVEAMRYAALSGGKRLRPFLVRESARLFDVPEQQALRVGAAIEMVHCYSLIHDDLPAMDDSDLRRGRPTVHIAFDEATAILAGDGLLTEAFAVLSGPETHDLAAVRVELLRQLAAAAGAAGMVGGQMIDMSPERAELDLAGISHLQSLKTGALILFSCEAGPILAQAPEPQRQALKDYARDLGLAFQIADDILDAESTPEALGKPTGQDASLGKATFVGQLGISGARNKAEALVDSACRRLDLFGQKADLLREAAAFVVARVAEALAEIGHNRRPTPLLDSVSDPSDLRKLDEGQLRDFADELRAEMIEAVSVTGGHLGAGLGVVELTTALHHVFNTPDDRLIWDVSHQCYPHKILTGRRDRIRSLRQGGGLSGFTSRKESPYDPFGAAHSSTSISAGLGFSVARDFRGDDNAVIAVIGDGAMSAGMAYEAMNNAGAMNSRLIVILNDNDMSIAPPVGAMSAYLSQLISSKPFQSVRSLGRVVAKRFPRPIEMAARRAEEYARGLLTGGTLFEEMGFFYVGPIDGHNFDHLLPVLKNVRDADYEGPVLIHCVTQKGKGYEPAEAAADKYHGALGIEMPERGSAVEIGKGRILREGSKVAILSLGTRLADALAAADDLAARGLSTTVADARFAKPLDEDLVRRLAGEHEVLITVEEGAIGGFATQVMQFLARQGLFDKGLRFRPVTLPDFFIDHDKPERQLALAGVDREGILAAALQALGQQEVESPARA</sequence>
<keyword evidence="5" id="KW-0963">Cytoplasm</keyword>
<dbReference type="SUPFAM" id="SSF48576">
    <property type="entry name" value="Terpenoid synthases"/>
    <property type="match status" value="1"/>
</dbReference>
<dbReference type="InterPro" id="IPR033248">
    <property type="entry name" value="Transketolase_C"/>
</dbReference>
<dbReference type="InterPro" id="IPR003761">
    <property type="entry name" value="Exonuc_VII_S"/>
</dbReference>
<dbReference type="InterPro" id="IPR049557">
    <property type="entry name" value="Transketolase_CS"/>
</dbReference>
<comment type="cofactor">
    <cofactor evidence="2">
        <name>thiamine diphosphate</name>
        <dbReference type="ChEBI" id="CHEBI:58937"/>
    </cofactor>
</comment>
<dbReference type="InterPro" id="IPR005477">
    <property type="entry name" value="Dxylulose-5-P_synthase"/>
</dbReference>
<comment type="cofactor">
    <cofactor evidence="1">
        <name>Mg(2+)</name>
        <dbReference type="ChEBI" id="CHEBI:18420"/>
    </cofactor>
</comment>
<keyword evidence="13" id="KW-0414">Isoprene biosynthesis</keyword>
<dbReference type="CDD" id="cd02007">
    <property type="entry name" value="TPP_DXS"/>
    <property type="match status" value="1"/>
</dbReference>
<dbReference type="SUPFAM" id="SSF52768">
    <property type="entry name" value="Arginase/deacetylase"/>
    <property type="match status" value="1"/>
</dbReference>
<keyword evidence="12" id="KW-0786">Thiamine pyrophosphate</keyword>
<dbReference type="HAMAP" id="MF_00337">
    <property type="entry name" value="Exonuc_7_S"/>
    <property type="match status" value="1"/>
</dbReference>
<evidence type="ECO:0000256" key="9">
    <source>
        <dbReference type="ARBA" id="ARBA00022801"/>
    </source>
</evidence>
<dbReference type="Proteomes" id="UP000649617">
    <property type="component" value="Unassembled WGS sequence"/>
</dbReference>
<dbReference type="InterPro" id="IPR009014">
    <property type="entry name" value="Transketo_C/PFOR_II"/>
</dbReference>
<feature type="domain" description="Transketolase C-terminal" evidence="16">
    <location>
        <begin position="985"/>
        <end position="1108"/>
    </location>
</feature>
<dbReference type="PRINTS" id="PR01270">
    <property type="entry name" value="HDASUPER"/>
</dbReference>
<dbReference type="InterPro" id="IPR000092">
    <property type="entry name" value="Polyprenyl_synt"/>
</dbReference>
<dbReference type="Pfam" id="PF02609">
    <property type="entry name" value="Exonuc_VII_S"/>
    <property type="match status" value="1"/>
</dbReference>
<evidence type="ECO:0000256" key="3">
    <source>
        <dbReference type="ARBA" id="ARBA00006706"/>
    </source>
</evidence>
<evidence type="ECO:0000256" key="12">
    <source>
        <dbReference type="ARBA" id="ARBA00023052"/>
    </source>
</evidence>
<evidence type="ECO:0000256" key="2">
    <source>
        <dbReference type="ARBA" id="ARBA00001964"/>
    </source>
</evidence>
<evidence type="ECO:0000313" key="18">
    <source>
        <dbReference type="Proteomes" id="UP000649617"/>
    </source>
</evidence>
<dbReference type="Gene3D" id="3.40.800.20">
    <property type="entry name" value="Histone deacetylase domain"/>
    <property type="match status" value="1"/>
</dbReference>
<comment type="similarity">
    <text evidence="3">Belongs to the FPP/GGPP synthase family.</text>
</comment>
<dbReference type="CDD" id="cd00685">
    <property type="entry name" value="Trans_IPPS_HT"/>
    <property type="match status" value="1"/>
</dbReference>
<dbReference type="CDD" id="cd11599">
    <property type="entry name" value="HDAC_classII_2"/>
    <property type="match status" value="1"/>
</dbReference>
<dbReference type="GO" id="GO:0009318">
    <property type="term" value="C:exodeoxyribonuclease VII complex"/>
    <property type="evidence" value="ECO:0007669"/>
    <property type="project" value="InterPro"/>
</dbReference>
<evidence type="ECO:0000256" key="1">
    <source>
        <dbReference type="ARBA" id="ARBA00001946"/>
    </source>
</evidence>
<dbReference type="Gene3D" id="3.40.50.970">
    <property type="match status" value="1"/>
</dbReference>
<dbReference type="SUPFAM" id="SSF116842">
    <property type="entry name" value="XseB-like"/>
    <property type="match status" value="1"/>
</dbReference>
<dbReference type="InterPro" id="IPR037138">
    <property type="entry name" value="His_deacetylse_dom_sf"/>
</dbReference>
<dbReference type="InterPro" id="IPR000286">
    <property type="entry name" value="HDACs"/>
</dbReference>
<evidence type="ECO:0000256" key="5">
    <source>
        <dbReference type="ARBA" id="ARBA00022490"/>
    </source>
</evidence>
<dbReference type="SFLD" id="SFLDG01017">
    <property type="entry name" value="Polyprenyl_Transferase_Like"/>
    <property type="match status" value="1"/>
</dbReference>
<dbReference type="InterPro" id="IPR053378">
    <property type="entry name" value="Prenyl_diphosphate_synthase"/>
</dbReference>
<keyword evidence="9" id="KW-0378">Hydrolase</keyword>
<dbReference type="NCBIfam" id="NF002139">
    <property type="entry name" value="PRK00977.1-3"/>
    <property type="match status" value="1"/>
</dbReference>
<keyword evidence="11" id="KW-0784">Thiamine biosynthesis</keyword>
<evidence type="ECO:0000256" key="4">
    <source>
        <dbReference type="ARBA" id="ARBA00011738"/>
    </source>
</evidence>
<evidence type="ECO:0000256" key="6">
    <source>
        <dbReference type="ARBA" id="ARBA00022679"/>
    </source>
</evidence>
<name>A0A812P022_SYMPI</name>
<evidence type="ECO:0000256" key="14">
    <source>
        <dbReference type="SAM" id="MobiDB-lite"/>
    </source>
</evidence>
<dbReference type="PROSITE" id="PS00723">
    <property type="entry name" value="POLYPRENYL_SYNTHASE_1"/>
    <property type="match status" value="1"/>
</dbReference>
<organism evidence="17 18">
    <name type="scientific">Symbiodinium pilosum</name>
    <name type="common">Dinoflagellate</name>
    <dbReference type="NCBI Taxonomy" id="2952"/>
    <lineage>
        <taxon>Eukaryota</taxon>
        <taxon>Sar</taxon>
        <taxon>Alveolata</taxon>
        <taxon>Dinophyceae</taxon>
        <taxon>Suessiales</taxon>
        <taxon>Symbiodiniaceae</taxon>
        <taxon>Symbiodinium</taxon>
    </lineage>
</organism>
<dbReference type="EMBL" id="CAJNIZ010013169">
    <property type="protein sequence ID" value="CAE7344231.1"/>
    <property type="molecule type" value="Genomic_DNA"/>
</dbReference>
<dbReference type="PROSITE" id="PS00801">
    <property type="entry name" value="TRANSKETOLASE_1"/>
    <property type="match status" value="1"/>
</dbReference>
<dbReference type="SUPFAM" id="SSF52922">
    <property type="entry name" value="TK C-terminal domain-like"/>
    <property type="match status" value="1"/>
</dbReference>
<dbReference type="AlphaFoldDB" id="A0A812P022"/>
<dbReference type="PANTHER" id="PTHR43322:SF5">
    <property type="entry name" value="1-DEOXY-D-XYLULOSE-5-PHOSPHATE SYNTHASE, CHLOROPLASTIC"/>
    <property type="match status" value="1"/>
</dbReference>
<dbReference type="SFLD" id="SFLDS00005">
    <property type="entry name" value="Isoprenoid_Synthase_Type_I"/>
    <property type="match status" value="1"/>
</dbReference>
<dbReference type="GO" id="GO:0016114">
    <property type="term" value="P:terpenoid biosynthetic process"/>
    <property type="evidence" value="ECO:0007669"/>
    <property type="project" value="InterPro"/>
</dbReference>
<evidence type="ECO:0000256" key="11">
    <source>
        <dbReference type="ARBA" id="ARBA00022977"/>
    </source>
</evidence>
<dbReference type="GO" id="GO:0006308">
    <property type="term" value="P:DNA catabolic process"/>
    <property type="evidence" value="ECO:0007669"/>
    <property type="project" value="InterPro"/>
</dbReference>
<dbReference type="OrthoDB" id="10266385at2759"/>
<dbReference type="Pfam" id="PF02780">
    <property type="entry name" value="Transketolase_C"/>
    <property type="match status" value="1"/>
</dbReference>
<evidence type="ECO:0000259" key="15">
    <source>
        <dbReference type="Pfam" id="PF00850"/>
    </source>
</evidence>
<accession>A0A812P022</accession>
<dbReference type="InterPro" id="IPR029061">
    <property type="entry name" value="THDP-binding"/>
</dbReference>
<dbReference type="PROSITE" id="PS00444">
    <property type="entry name" value="POLYPRENYL_SYNTHASE_2"/>
    <property type="match status" value="1"/>
</dbReference>
<dbReference type="InterPro" id="IPR037004">
    <property type="entry name" value="Exonuc_VII_ssu_sf"/>
</dbReference>
<dbReference type="Pfam" id="PF00850">
    <property type="entry name" value="Hist_deacetyl"/>
    <property type="match status" value="1"/>
</dbReference>
<reference evidence="17" key="1">
    <citation type="submission" date="2021-02" db="EMBL/GenBank/DDBJ databases">
        <authorList>
            <person name="Dougan E. K."/>
            <person name="Rhodes N."/>
            <person name="Thang M."/>
            <person name="Chan C."/>
        </authorList>
    </citation>
    <scope>NUCLEOTIDE SEQUENCE</scope>
</reference>
<keyword evidence="8" id="KW-0479">Metal-binding</keyword>
<evidence type="ECO:0000313" key="17">
    <source>
        <dbReference type="EMBL" id="CAE7344231.1"/>
    </source>
</evidence>
<dbReference type="GO" id="GO:0046872">
    <property type="term" value="F:metal ion binding"/>
    <property type="evidence" value="ECO:0007669"/>
    <property type="project" value="UniProtKB-KW"/>
</dbReference>
<dbReference type="GO" id="GO:0008855">
    <property type="term" value="F:exodeoxyribonuclease VII activity"/>
    <property type="evidence" value="ECO:0007669"/>
    <property type="project" value="InterPro"/>
</dbReference>
<feature type="domain" description="Histone deacetylase" evidence="15">
    <location>
        <begin position="20"/>
        <end position="303"/>
    </location>
</feature>
<dbReference type="InterPro" id="IPR023801">
    <property type="entry name" value="His_deacetylse_dom"/>
</dbReference>